<organism evidence="1 2">
    <name type="scientific">Neurospora hispaniola</name>
    <dbReference type="NCBI Taxonomy" id="588809"/>
    <lineage>
        <taxon>Eukaryota</taxon>
        <taxon>Fungi</taxon>
        <taxon>Dikarya</taxon>
        <taxon>Ascomycota</taxon>
        <taxon>Pezizomycotina</taxon>
        <taxon>Sordariomycetes</taxon>
        <taxon>Sordariomycetidae</taxon>
        <taxon>Sordariales</taxon>
        <taxon>Sordariaceae</taxon>
        <taxon>Neurospora</taxon>
    </lineage>
</organism>
<evidence type="ECO:0000313" key="1">
    <source>
        <dbReference type="EMBL" id="KAK3492823.1"/>
    </source>
</evidence>
<sequence length="92" mass="10248">MCTQWFCLYACGHKGFYRYDPCQDFGTKCYGAGGEQSLFSVENTCDDCQSRATEPNPEGRKDDPYLKEQKYVPWIVTTENAAAASAGGGQRK</sequence>
<dbReference type="RefSeq" id="XP_062693281.1">
    <property type="nucleotide sequence ID" value="XM_062837219.1"/>
</dbReference>
<dbReference type="Proteomes" id="UP001285908">
    <property type="component" value="Unassembled WGS sequence"/>
</dbReference>
<dbReference type="GeneID" id="87874841"/>
<reference evidence="1 2" key="1">
    <citation type="journal article" date="2023" name="Mol. Phylogenet. Evol.">
        <title>Genome-scale phylogeny and comparative genomics of the fungal order Sordariales.</title>
        <authorList>
            <person name="Hensen N."/>
            <person name="Bonometti L."/>
            <person name="Westerberg I."/>
            <person name="Brannstrom I.O."/>
            <person name="Guillou S."/>
            <person name="Cros-Aarteil S."/>
            <person name="Calhoun S."/>
            <person name="Haridas S."/>
            <person name="Kuo A."/>
            <person name="Mondo S."/>
            <person name="Pangilinan J."/>
            <person name="Riley R."/>
            <person name="LaButti K."/>
            <person name="Andreopoulos B."/>
            <person name="Lipzen A."/>
            <person name="Chen C."/>
            <person name="Yan M."/>
            <person name="Daum C."/>
            <person name="Ng V."/>
            <person name="Clum A."/>
            <person name="Steindorff A."/>
            <person name="Ohm R.A."/>
            <person name="Martin F."/>
            <person name="Silar P."/>
            <person name="Natvig D.O."/>
            <person name="Lalanne C."/>
            <person name="Gautier V."/>
            <person name="Ament-Velasquez S.L."/>
            <person name="Kruys A."/>
            <person name="Hutchinson M.I."/>
            <person name="Powell A.J."/>
            <person name="Barry K."/>
            <person name="Miller A.N."/>
            <person name="Grigoriev I.V."/>
            <person name="Debuchy R."/>
            <person name="Gladieux P."/>
            <person name="Hiltunen Thoren M."/>
            <person name="Johannesson H."/>
        </authorList>
    </citation>
    <scope>NUCLEOTIDE SEQUENCE [LARGE SCALE GENOMIC DNA]</scope>
    <source>
        <strain evidence="1 2">FGSC 10403</strain>
    </source>
</reference>
<proteinExistence type="predicted"/>
<evidence type="ECO:0000313" key="2">
    <source>
        <dbReference type="Proteomes" id="UP001285908"/>
    </source>
</evidence>
<dbReference type="AlphaFoldDB" id="A0AAJ0I8D3"/>
<gene>
    <name evidence="1" type="ORF">B0T23DRAFT_380580</name>
</gene>
<dbReference type="EMBL" id="JAULSX010000004">
    <property type="protein sequence ID" value="KAK3492823.1"/>
    <property type="molecule type" value="Genomic_DNA"/>
</dbReference>
<keyword evidence="2" id="KW-1185">Reference proteome</keyword>
<name>A0AAJ0I8D3_9PEZI</name>
<protein>
    <submittedName>
        <fullName evidence="1">Uncharacterized protein</fullName>
    </submittedName>
</protein>
<comment type="caution">
    <text evidence="1">The sequence shown here is derived from an EMBL/GenBank/DDBJ whole genome shotgun (WGS) entry which is preliminary data.</text>
</comment>
<accession>A0AAJ0I8D3</accession>